<dbReference type="eggNOG" id="COG0451">
    <property type="taxonomic scope" value="Bacteria"/>
</dbReference>
<dbReference type="CDD" id="cd05262">
    <property type="entry name" value="SDR_a7"/>
    <property type="match status" value="1"/>
</dbReference>
<dbReference type="STRING" id="1114972.FD35_GL001638"/>
<organism evidence="2 3">
    <name type="scientific">Furfurilactobacillus rossiae DSM 15814</name>
    <dbReference type="NCBI Taxonomy" id="1114972"/>
    <lineage>
        <taxon>Bacteria</taxon>
        <taxon>Bacillati</taxon>
        <taxon>Bacillota</taxon>
        <taxon>Bacilli</taxon>
        <taxon>Lactobacillales</taxon>
        <taxon>Lactobacillaceae</taxon>
        <taxon>Furfurilactobacillus</taxon>
    </lineage>
</organism>
<dbReference type="PANTHER" id="PTHR48079">
    <property type="entry name" value="PROTEIN YEEZ"/>
    <property type="match status" value="1"/>
</dbReference>
<dbReference type="Pfam" id="PF01370">
    <property type="entry name" value="Epimerase"/>
    <property type="match status" value="1"/>
</dbReference>
<evidence type="ECO:0000313" key="3">
    <source>
        <dbReference type="Proteomes" id="UP000051999"/>
    </source>
</evidence>
<name>A0A0R1RJ32_9LACO</name>
<dbReference type="InterPro" id="IPR051783">
    <property type="entry name" value="NAD(P)-dependent_oxidoreduct"/>
</dbReference>
<dbReference type="GO" id="GO:0004029">
    <property type="term" value="F:aldehyde dehydrogenase (NAD+) activity"/>
    <property type="evidence" value="ECO:0007669"/>
    <property type="project" value="TreeGrafter"/>
</dbReference>
<comment type="caution">
    <text evidence="2">The sequence shown here is derived from an EMBL/GenBank/DDBJ whole genome shotgun (WGS) entry which is preliminary data.</text>
</comment>
<dbReference type="InterPro" id="IPR001509">
    <property type="entry name" value="Epimerase_deHydtase"/>
</dbReference>
<dbReference type="InterPro" id="IPR036291">
    <property type="entry name" value="NAD(P)-bd_dom_sf"/>
</dbReference>
<proteinExistence type="predicted"/>
<dbReference type="GO" id="GO:0005737">
    <property type="term" value="C:cytoplasm"/>
    <property type="evidence" value="ECO:0007669"/>
    <property type="project" value="TreeGrafter"/>
</dbReference>
<dbReference type="Gene3D" id="3.40.50.720">
    <property type="entry name" value="NAD(P)-binding Rossmann-like Domain"/>
    <property type="match status" value="1"/>
</dbReference>
<dbReference type="PANTHER" id="PTHR48079:SF9">
    <property type="entry name" value="PUTATIVE-RELATED"/>
    <property type="match status" value="1"/>
</dbReference>
<protein>
    <recommendedName>
        <fullName evidence="1">NAD-dependent epimerase/dehydratase domain-containing protein</fullName>
    </recommendedName>
</protein>
<dbReference type="EMBL" id="AZFF01000003">
    <property type="protein sequence ID" value="KRL56545.1"/>
    <property type="molecule type" value="Genomic_DNA"/>
</dbReference>
<feature type="domain" description="NAD-dependent epimerase/dehydratase" evidence="1">
    <location>
        <begin position="12"/>
        <end position="226"/>
    </location>
</feature>
<keyword evidence="3" id="KW-1185">Reference proteome</keyword>
<dbReference type="PATRIC" id="fig|1114972.6.peg.1665"/>
<dbReference type="SUPFAM" id="SSF51735">
    <property type="entry name" value="NAD(P)-binding Rossmann-fold domains"/>
    <property type="match status" value="1"/>
</dbReference>
<gene>
    <name evidence="2" type="ORF">FD35_GL001638</name>
</gene>
<accession>A0A0R1RJ32</accession>
<sequence length="315" mass="33307">MKFKKKALIMKVFVTGGNGFIGQVVVKTLIEHGHEVLALAHSDHSAQQLTQAGATPVKGSLDDLDGLSTAAKSSDGVIHLAFTNDFNHYDEAVAKDMAAVKALGDALANTDKPLVNTSGTLMAVGMGRTATEQDHMAHPVGRAASEALALSYAQQGVRASVVRLAPTVHDIQRQGFGSILAQMAVNHGKIGYVGDGANVWPSVHRNDAAQLFVAALENGEAGATYNAVAEEGVPVKTIVETIGNTLRVPVEHFDEETAKAYFGWFEPTVVGSNPTSSTWTQAALDWHPHETGLLDDLKTCLSTPANVAALQQPRN</sequence>
<dbReference type="AlphaFoldDB" id="A0A0R1RJ32"/>
<reference evidence="2 3" key="1">
    <citation type="journal article" date="2015" name="Genome Announc.">
        <title>Expanding the biotechnology potential of lactobacilli through comparative genomics of 213 strains and associated genera.</title>
        <authorList>
            <person name="Sun Z."/>
            <person name="Harris H.M."/>
            <person name="McCann A."/>
            <person name="Guo C."/>
            <person name="Argimon S."/>
            <person name="Zhang W."/>
            <person name="Yang X."/>
            <person name="Jeffery I.B."/>
            <person name="Cooney J.C."/>
            <person name="Kagawa T.F."/>
            <person name="Liu W."/>
            <person name="Song Y."/>
            <person name="Salvetti E."/>
            <person name="Wrobel A."/>
            <person name="Rasinkangas P."/>
            <person name="Parkhill J."/>
            <person name="Rea M.C."/>
            <person name="O'Sullivan O."/>
            <person name="Ritari J."/>
            <person name="Douillard F.P."/>
            <person name="Paul Ross R."/>
            <person name="Yang R."/>
            <person name="Briner A.E."/>
            <person name="Felis G.E."/>
            <person name="de Vos W.M."/>
            <person name="Barrangou R."/>
            <person name="Klaenhammer T.R."/>
            <person name="Caufield P.W."/>
            <person name="Cui Y."/>
            <person name="Zhang H."/>
            <person name="O'Toole P.W."/>
        </authorList>
    </citation>
    <scope>NUCLEOTIDE SEQUENCE [LARGE SCALE GENOMIC DNA]</scope>
    <source>
        <strain evidence="2 3">DSM 15814</strain>
    </source>
</reference>
<evidence type="ECO:0000259" key="1">
    <source>
        <dbReference type="Pfam" id="PF01370"/>
    </source>
</evidence>
<dbReference type="Proteomes" id="UP000051999">
    <property type="component" value="Unassembled WGS sequence"/>
</dbReference>
<evidence type="ECO:0000313" key="2">
    <source>
        <dbReference type="EMBL" id="KRL56545.1"/>
    </source>
</evidence>